<dbReference type="SUPFAM" id="SSF53474">
    <property type="entry name" value="alpha/beta-Hydrolases"/>
    <property type="match status" value="1"/>
</dbReference>
<feature type="chain" id="PRO_5045102516" evidence="1">
    <location>
        <begin position="21"/>
        <end position="285"/>
    </location>
</feature>
<dbReference type="PANTHER" id="PTHR48098:SF1">
    <property type="entry name" value="DIACYLGLYCEROL ACYLTRANSFERASE_MYCOLYLTRANSFERASE AG85A"/>
    <property type="match status" value="1"/>
</dbReference>
<keyword evidence="3" id="KW-1185">Reference proteome</keyword>
<gene>
    <name evidence="2" type="ORF">ACFPFU_22785</name>
</gene>
<protein>
    <submittedName>
        <fullName evidence="2">Alpha/beta hydrolase</fullName>
    </submittedName>
</protein>
<dbReference type="RefSeq" id="WP_377068499.1">
    <property type="nucleotide sequence ID" value="NZ_JBHSJJ010000019.1"/>
</dbReference>
<evidence type="ECO:0000313" key="2">
    <source>
        <dbReference type="EMBL" id="MFC4874547.1"/>
    </source>
</evidence>
<organism evidence="2 3">
    <name type="scientific">Negadavirga shengliensis</name>
    <dbReference type="NCBI Taxonomy" id="1389218"/>
    <lineage>
        <taxon>Bacteria</taxon>
        <taxon>Pseudomonadati</taxon>
        <taxon>Bacteroidota</taxon>
        <taxon>Cytophagia</taxon>
        <taxon>Cytophagales</taxon>
        <taxon>Cyclobacteriaceae</taxon>
        <taxon>Negadavirga</taxon>
    </lineage>
</organism>
<dbReference type="InterPro" id="IPR029058">
    <property type="entry name" value="AB_hydrolase_fold"/>
</dbReference>
<reference evidence="3" key="1">
    <citation type="journal article" date="2019" name="Int. J. Syst. Evol. Microbiol.">
        <title>The Global Catalogue of Microorganisms (GCM) 10K type strain sequencing project: providing services to taxonomists for standard genome sequencing and annotation.</title>
        <authorList>
            <consortium name="The Broad Institute Genomics Platform"/>
            <consortium name="The Broad Institute Genome Sequencing Center for Infectious Disease"/>
            <person name="Wu L."/>
            <person name="Ma J."/>
        </authorList>
    </citation>
    <scope>NUCLEOTIDE SEQUENCE [LARGE SCALE GENOMIC DNA]</scope>
    <source>
        <strain evidence="3">CGMCC 4.7466</strain>
    </source>
</reference>
<dbReference type="PANTHER" id="PTHR48098">
    <property type="entry name" value="ENTEROCHELIN ESTERASE-RELATED"/>
    <property type="match status" value="1"/>
</dbReference>
<evidence type="ECO:0000313" key="3">
    <source>
        <dbReference type="Proteomes" id="UP001595818"/>
    </source>
</evidence>
<accession>A0ABV9T7Y7</accession>
<feature type="signal peptide" evidence="1">
    <location>
        <begin position="1"/>
        <end position="20"/>
    </location>
</feature>
<proteinExistence type="predicted"/>
<dbReference type="EMBL" id="JBHSJJ010000019">
    <property type="protein sequence ID" value="MFC4874547.1"/>
    <property type="molecule type" value="Genomic_DNA"/>
</dbReference>
<dbReference type="Pfam" id="PF00756">
    <property type="entry name" value="Esterase"/>
    <property type="match status" value="1"/>
</dbReference>
<name>A0ABV9T7Y7_9BACT</name>
<evidence type="ECO:0000256" key="1">
    <source>
        <dbReference type="SAM" id="SignalP"/>
    </source>
</evidence>
<dbReference type="Gene3D" id="3.40.50.1820">
    <property type="entry name" value="alpha/beta hydrolase"/>
    <property type="match status" value="1"/>
</dbReference>
<dbReference type="GO" id="GO:0016787">
    <property type="term" value="F:hydrolase activity"/>
    <property type="evidence" value="ECO:0007669"/>
    <property type="project" value="UniProtKB-KW"/>
</dbReference>
<dbReference type="Proteomes" id="UP001595818">
    <property type="component" value="Unassembled WGS sequence"/>
</dbReference>
<comment type="caution">
    <text evidence="2">The sequence shown here is derived from an EMBL/GenBank/DDBJ whole genome shotgun (WGS) entry which is preliminary data.</text>
</comment>
<keyword evidence="1" id="KW-0732">Signal</keyword>
<keyword evidence="2" id="KW-0378">Hydrolase</keyword>
<sequence length="285" mass="31998">MSKILIVAFLIGLVSFKAAGQVDTLEVYSAAMDKKLKVAVTLPDGYDSNRDILYPTVYVLHGGSGQFSDWHQKITAPGLLSQLANQYGFILVTPGVGPSSYYYDSPKMDSVKYETYITKELIPEIDRKYRTIARREARAITGLSMGGHGAITLSAKHPDLFIAAGSMSGVMNIDTRKWKVGEDFAALRRKQQYAMLGEINYEAPFSEYTAVGLVERIKENGISLLIDCGTDDFLIETNRQMHQMLLENGIPHEYTERPGAHTWEYWTKALPFHMLFIHQVFEGVK</sequence>
<dbReference type="InterPro" id="IPR000801">
    <property type="entry name" value="Esterase-like"/>
</dbReference>
<dbReference type="InterPro" id="IPR050583">
    <property type="entry name" value="Mycobacterial_A85_antigen"/>
</dbReference>